<feature type="domain" description="Transglutaminase-like" evidence="1">
    <location>
        <begin position="162"/>
        <end position="222"/>
    </location>
</feature>
<gene>
    <name evidence="2" type="ORF">J2T55_001396</name>
</gene>
<dbReference type="RefSeq" id="WP_259055090.1">
    <property type="nucleotide sequence ID" value="NZ_JANUCT010000008.1"/>
</dbReference>
<dbReference type="SMART" id="SM00460">
    <property type="entry name" value="TGc"/>
    <property type="match status" value="1"/>
</dbReference>
<dbReference type="SUPFAM" id="SSF54001">
    <property type="entry name" value="Cysteine proteinases"/>
    <property type="match status" value="1"/>
</dbReference>
<dbReference type="InterPro" id="IPR038765">
    <property type="entry name" value="Papain-like_cys_pep_sf"/>
</dbReference>
<accession>A0AAE3HJD8</accession>
<name>A0AAE3HJD8_9GAMM</name>
<dbReference type="Pfam" id="PF01841">
    <property type="entry name" value="Transglut_core"/>
    <property type="match status" value="1"/>
</dbReference>
<evidence type="ECO:0000313" key="2">
    <source>
        <dbReference type="EMBL" id="MCS3903375.1"/>
    </source>
</evidence>
<dbReference type="Proteomes" id="UP001204445">
    <property type="component" value="Unassembled WGS sequence"/>
</dbReference>
<dbReference type="PANTHER" id="PTHR33490:SF12">
    <property type="entry name" value="BLL5557 PROTEIN"/>
    <property type="match status" value="1"/>
</dbReference>
<dbReference type="InterPro" id="IPR002931">
    <property type="entry name" value="Transglutaminase-like"/>
</dbReference>
<dbReference type="GO" id="GO:0008233">
    <property type="term" value="F:peptidase activity"/>
    <property type="evidence" value="ECO:0007669"/>
    <property type="project" value="UniProtKB-KW"/>
</dbReference>
<dbReference type="GO" id="GO:0006508">
    <property type="term" value="P:proteolysis"/>
    <property type="evidence" value="ECO:0007669"/>
    <property type="project" value="UniProtKB-KW"/>
</dbReference>
<keyword evidence="3" id="KW-1185">Reference proteome</keyword>
<sequence length="279" mass="31320">MQRFNLGARLQYRTFEPATFVFNIAVAENDHQKVVSEDIRLLPELDFEQHVYEPGDSRYLRVNVPTAGSFEIDYRATVESTPYYSTAPVIAEVPHAVMPLDVLTYLYPSRYCESDRLMRLAELQFGYLLPGYSRVQGICNWIYDNVVYLSGSTSSGTSAFNTVTERAGVCRDFAHLGIAFCRALGVPARFVTGYVVGLNPPDFHAAFEVYLEDRWYLFDATRLVSLDQFIRVGTGHDAADVSFATIFGPVEMTWMELFINGEADSDTDMATTAISTIAI</sequence>
<protein>
    <submittedName>
        <fullName evidence="2">Transglutaminase-like putative cysteine protease</fullName>
    </submittedName>
</protein>
<organism evidence="2 3">
    <name type="scientific">Methylohalomonas lacus</name>
    <dbReference type="NCBI Taxonomy" id="398773"/>
    <lineage>
        <taxon>Bacteria</taxon>
        <taxon>Pseudomonadati</taxon>
        <taxon>Pseudomonadota</taxon>
        <taxon>Gammaproteobacteria</taxon>
        <taxon>Methylohalomonadales</taxon>
        <taxon>Methylohalomonadaceae</taxon>
        <taxon>Methylohalomonas</taxon>
    </lineage>
</organism>
<dbReference type="Pfam" id="PF21295">
    <property type="entry name" value="Bact_transglu_N_2"/>
    <property type="match status" value="1"/>
</dbReference>
<keyword evidence="2" id="KW-0378">Hydrolase</keyword>
<dbReference type="Gene3D" id="2.60.40.2250">
    <property type="match status" value="1"/>
</dbReference>
<dbReference type="Gene3D" id="3.10.620.30">
    <property type="match status" value="1"/>
</dbReference>
<evidence type="ECO:0000259" key="1">
    <source>
        <dbReference type="SMART" id="SM00460"/>
    </source>
</evidence>
<dbReference type="PANTHER" id="PTHR33490">
    <property type="entry name" value="BLR5614 PROTEIN-RELATED"/>
    <property type="match status" value="1"/>
</dbReference>
<dbReference type="InterPro" id="IPR048930">
    <property type="entry name" value="Bact_transglu_N_2"/>
</dbReference>
<comment type="caution">
    <text evidence="2">The sequence shown here is derived from an EMBL/GenBank/DDBJ whole genome shotgun (WGS) entry which is preliminary data.</text>
</comment>
<dbReference type="EMBL" id="JANUCT010000008">
    <property type="protein sequence ID" value="MCS3903375.1"/>
    <property type="molecule type" value="Genomic_DNA"/>
</dbReference>
<keyword evidence="2" id="KW-0645">Protease</keyword>
<dbReference type="AlphaFoldDB" id="A0AAE3HJD8"/>
<reference evidence="2" key="1">
    <citation type="submission" date="2022-08" db="EMBL/GenBank/DDBJ databases">
        <title>Genomic Encyclopedia of Type Strains, Phase III (KMG-III): the genomes of soil and plant-associated and newly described type strains.</title>
        <authorList>
            <person name="Whitman W."/>
        </authorList>
    </citation>
    <scope>NUCLEOTIDE SEQUENCE</scope>
    <source>
        <strain evidence="2">HMT 1</strain>
    </source>
</reference>
<evidence type="ECO:0000313" key="3">
    <source>
        <dbReference type="Proteomes" id="UP001204445"/>
    </source>
</evidence>
<proteinExistence type="predicted"/>